<organism evidence="2 3">
    <name type="scientific">Spraguea lophii (strain 42_110)</name>
    <name type="common">Microsporidian parasite</name>
    <dbReference type="NCBI Taxonomy" id="1358809"/>
    <lineage>
        <taxon>Eukaryota</taxon>
        <taxon>Fungi</taxon>
        <taxon>Fungi incertae sedis</taxon>
        <taxon>Microsporidia</taxon>
        <taxon>Spragueidae</taxon>
        <taxon>Spraguea</taxon>
    </lineage>
</organism>
<sequence>MSYKYTHYLNDFEFKRDYKLSEEIILEYKRIKSNIKNIEYMIINYDNSKKRYKNAYKIIESLYNCVDKIDKYMTTLIDELFNYNGKLKTDKNRIKHKKSKINEYNEESNKSNINVFENLHRKKHLFIILNKLFKLIYILDNFKTINIKILTNFSVYKNKLIDKIIIKKYNINKISKKDGSQYCSEINKIYRDYFNSNDYLYSYIHKLTIFASTALPMAYLFISYFYIDNIIDNSSYCSYNSIKERNRIYIDE</sequence>
<keyword evidence="1" id="KW-0812">Transmembrane</keyword>
<dbReference type="InParanoid" id="S7WB26"/>
<evidence type="ECO:0000313" key="2">
    <source>
        <dbReference type="EMBL" id="EPR80136.1"/>
    </source>
</evidence>
<gene>
    <name evidence="2" type="ORF">SLOPH_911</name>
</gene>
<comment type="caution">
    <text evidence="2">The sequence shown here is derived from an EMBL/GenBank/DDBJ whole genome shotgun (WGS) entry which is preliminary data.</text>
</comment>
<keyword evidence="1" id="KW-0472">Membrane</keyword>
<name>S7WB26_SPRLO</name>
<dbReference type="VEuPathDB" id="MicrosporidiaDB:SLOPH_911"/>
<dbReference type="Proteomes" id="UP000014978">
    <property type="component" value="Unassembled WGS sequence"/>
</dbReference>
<keyword evidence="3" id="KW-1185">Reference proteome</keyword>
<protein>
    <submittedName>
        <fullName evidence="2">Uncharacterized protein</fullName>
    </submittedName>
</protein>
<proteinExistence type="predicted"/>
<dbReference type="EMBL" id="ATCN01000005">
    <property type="protein sequence ID" value="EPR80136.1"/>
    <property type="molecule type" value="Genomic_DNA"/>
</dbReference>
<evidence type="ECO:0000313" key="3">
    <source>
        <dbReference type="Proteomes" id="UP000014978"/>
    </source>
</evidence>
<accession>S7WB26</accession>
<dbReference type="AlphaFoldDB" id="S7WB26"/>
<dbReference type="HOGENOM" id="CLU_1103380_0_0_1"/>
<reference evidence="3" key="1">
    <citation type="journal article" date="2013" name="PLoS Genet.">
        <title>The genome of Spraguea lophii and the basis of host-microsporidian interactions.</title>
        <authorList>
            <person name="Campbell S.E."/>
            <person name="Williams T.A."/>
            <person name="Yousuf A."/>
            <person name="Soanes D.M."/>
            <person name="Paszkiewicz K.H."/>
            <person name="Williams B.A.P."/>
        </authorList>
    </citation>
    <scope>NUCLEOTIDE SEQUENCE [LARGE SCALE GENOMIC DNA]</scope>
    <source>
        <strain evidence="3">42_110</strain>
    </source>
</reference>
<feature type="transmembrane region" description="Helical" evidence="1">
    <location>
        <begin position="207"/>
        <end position="227"/>
    </location>
</feature>
<keyword evidence="1" id="KW-1133">Transmembrane helix</keyword>
<evidence type="ECO:0000256" key="1">
    <source>
        <dbReference type="SAM" id="Phobius"/>
    </source>
</evidence>
<feature type="non-terminal residue" evidence="2">
    <location>
        <position position="252"/>
    </location>
</feature>